<proteinExistence type="predicted"/>
<evidence type="ECO:0000313" key="9">
    <source>
        <dbReference type="EMBL" id="RAV23070.1"/>
    </source>
</evidence>
<dbReference type="SMART" id="SM00304">
    <property type="entry name" value="HAMP"/>
    <property type="match status" value="1"/>
</dbReference>
<dbReference type="Gene3D" id="3.30.565.10">
    <property type="entry name" value="Histidine kinase-like ATPase, C-terminal domain"/>
    <property type="match status" value="1"/>
</dbReference>
<keyword evidence="6 7" id="KW-0472">Membrane</keyword>
<evidence type="ECO:0000256" key="1">
    <source>
        <dbReference type="ARBA" id="ARBA00004651"/>
    </source>
</evidence>
<dbReference type="SUPFAM" id="SSF55874">
    <property type="entry name" value="ATPase domain of HSP90 chaperone/DNA topoisomerase II/histidine kinase"/>
    <property type="match status" value="1"/>
</dbReference>
<dbReference type="Gene3D" id="6.10.340.10">
    <property type="match status" value="1"/>
</dbReference>
<name>A0A329MU26_9BACL</name>
<dbReference type="SUPFAM" id="SSF158472">
    <property type="entry name" value="HAMP domain-like"/>
    <property type="match status" value="1"/>
</dbReference>
<feature type="domain" description="HAMP" evidence="8">
    <location>
        <begin position="319"/>
        <end position="371"/>
    </location>
</feature>
<keyword evidence="2" id="KW-1003">Cell membrane</keyword>
<reference evidence="9 10" key="1">
    <citation type="journal article" date="2009" name="Int. J. Syst. Evol. Microbiol.">
        <title>Paenibacillus contaminans sp. nov., isolated from a contaminated laboratory plate.</title>
        <authorList>
            <person name="Chou J.H."/>
            <person name="Lee J.H."/>
            <person name="Lin M.C."/>
            <person name="Chang P.S."/>
            <person name="Arun A.B."/>
            <person name="Young C.C."/>
            <person name="Chen W.M."/>
        </authorList>
    </citation>
    <scope>NUCLEOTIDE SEQUENCE [LARGE SCALE GENOMIC DNA]</scope>
    <source>
        <strain evidence="9 10">CKOBP-6</strain>
    </source>
</reference>
<dbReference type="CDD" id="cd06225">
    <property type="entry name" value="HAMP"/>
    <property type="match status" value="1"/>
</dbReference>
<dbReference type="AlphaFoldDB" id="A0A329MU26"/>
<keyword evidence="3" id="KW-0597">Phosphoprotein</keyword>
<organism evidence="9 10">
    <name type="scientific">Paenibacillus contaminans</name>
    <dbReference type="NCBI Taxonomy" id="450362"/>
    <lineage>
        <taxon>Bacteria</taxon>
        <taxon>Bacillati</taxon>
        <taxon>Bacillota</taxon>
        <taxon>Bacilli</taxon>
        <taxon>Bacillales</taxon>
        <taxon>Paenibacillaceae</taxon>
        <taxon>Paenibacillus</taxon>
    </lineage>
</organism>
<dbReference type="InterPro" id="IPR003594">
    <property type="entry name" value="HATPase_dom"/>
</dbReference>
<dbReference type="InterPro" id="IPR010559">
    <property type="entry name" value="Sig_transdc_His_kin_internal"/>
</dbReference>
<comment type="subcellular location">
    <subcellularLocation>
        <location evidence="1">Cell membrane</location>
        <topology evidence="1">Multi-pass membrane protein</topology>
    </subcellularLocation>
</comment>
<feature type="transmembrane region" description="Helical" evidence="7">
    <location>
        <begin position="20"/>
        <end position="42"/>
    </location>
</feature>
<keyword evidence="7" id="KW-1133">Transmembrane helix</keyword>
<evidence type="ECO:0000256" key="2">
    <source>
        <dbReference type="ARBA" id="ARBA00022475"/>
    </source>
</evidence>
<dbReference type="Pfam" id="PF00672">
    <property type="entry name" value="HAMP"/>
    <property type="match status" value="1"/>
</dbReference>
<dbReference type="InterPro" id="IPR050640">
    <property type="entry name" value="Bact_2-comp_sensor_kinase"/>
</dbReference>
<accession>A0A329MU26</accession>
<dbReference type="GO" id="GO:0000155">
    <property type="term" value="F:phosphorelay sensor kinase activity"/>
    <property type="evidence" value="ECO:0007669"/>
    <property type="project" value="InterPro"/>
</dbReference>
<gene>
    <name evidence="9" type="ORF">DQG23_02405</name>
</gene>
<protein>
    <submittedName>
        <fullName evidence="9">Sensor histidine kinase</fullName>
    </submittedName>
</protein>
<dbReference type="PROSITE" id="PS50885">
    <property type="entry name" value="HAMP"/>
    <property type="match status" value="1"/>
</dbReference>
<dbReference type="Pfam" id="PF06580">
    <property type="entry name" value="His_kinase"/>
    <property type="match status" value="1"/>
</dbReference>
<evidence type="ECO:0000256" key="5">
    <source>
        <dbReference type="ARBA" id="ARBA00022777"/>
    </source>
</evidence>
<dbReference type="InterPro" id="IPR003660">
    <property type="entry name" value="HAMP_dom"/>
</dbReference>
<evidence type="ECO:0000256" key="3">
    <source>
        <dbReference type="ARBA" id="ARBA00022553"/>
    </source>
</evidence>
<evidence type="ECO:0000256" key="7">
    <source>
        <dbReference type="SAM" id="Phobius"/>
    </source>
</evidence>
<dbReference type="InterPro" id="IPR036890">
    <property type="entry name" value="HATPase_C_sf"/>
</dbReference>
<keyword evidence="7" id="KW-0812">Transmembrane</keyword>
<keyword evidence="4" id="KW-0808">Transferase</keyword>
<dbReference type="EMBL" id="QMFB01000001">
    <property type="protein sequence ID" value="RAV23070.1"/>
    <property type="molecule type" value="Genomic_DNA"/>
</dbReference>
<sequence>MKRRGREVFSLSLKRMRFTIFAKLISALLAVLLPLSIMTLILNRQGSNTIYEEISKSVQSRDAFYLQSLEIELKGISQLMLEFVLDKELMEVGISEEPVVNYERTAQVLAVQTRLHMLKASSAYITEAKAFLPQIDRTVSSEAYLSSIPADEYDKLANNVDPNRVMAIGERLFMSMRFPVSASFDRKAVFVIAVELSADRLRESLMNIVSPNQGSSVLLNIDEDWKITNEQDDNVAQRLKTFAEKHLAGNISFGITPFVLDHTPYLISYRKSAALNTALLVYVPEEKILGSLHRYERWTWVLLGFSLCIVILFAVSIYRIIHNPLRRLVAAFRKVEDGKLIPIEADARRDEFQYLYHRFNSMVGRLDVLISEVYEKEIRSQRSELKRLQSQINPHFMYNCLFSLKRLIQAGANDRAYRFTLYLGDYFRFITRNADDKIPLREEMKHARVFVDIQSIIYGDCIDVEFEPLDNTYGELLVPRQIVQPILENAYKYALGPLISTGELWVHASESGGYLSIRIEDNGEALPDARLAELSAKLSAEGNFLEETTGVINVHRRIELMFGRGSGLSLTRSQLGGLCVEIRLQLDGNGKAGAYVPDADRG</sequence>
<evidence type="ECO:0000313" key="10">
    <source>
        <dbReference type="Proteomes" id="UP000250369"/>
    </source>
</evidence>
<dbReference type="Proteomes" id="UP000250369">
    <property type="component" value="Unassembled WGS sequence"/>
</dbReference>
<keyword evidence="5 9" id="KW-0418">Kinase</keyword>
<evidence type="ECO:0000259" key="8">
    <source>
        <dbReference type="PROSITE" id="PS50885"/>
    </source>
</evidence>
<dbReference type="PANTHER" id="PTHR34220:SF7">
    <property type="entry name" value="SENSOR HISTIDINE KINASE YPDA"/>
    <property type="match status" value="1"/>
</dbReference>
<keyword evidence="10" id="KW-1185">Reference proteome</keyword>
<evidence type="ECO:0000256" key="6">
    <source>
        <dbReference type="ARBA" id="ARBA00023136"/>
    </source>
</evidence>
<feature type="transmembrane region" description="Helical" evidence="7">
    <location>
        <begin position="298"/>
        <end position="318"/>
    </location>
</feature>
<dbReference type="GO" id="GO:0005886">
    <property type="term" value="C:plasma membrane"/>
    <property type="evidence" value="ECO:0007669"/>
    <property type="project" value="UniProtKB-SubCell"/>
</dbReference>
<dbReference type="Pfam" id="PF02518">
    <property type="entry name" value="HATPase_c"/>
    <property type="match status" value="1"/>
</dbReference>
<evidence type="ECO:0000256" key="4">
    <source>
        <dbReference type="ARBA" id="ARBA00022679"/>
    </source>
</evidence>
<comment type="caution">
    <text evidence="9">The sequence shown here is derived from an EMBL/GenBank/DDBJ whole genome shotgun (WGS) entry which is preliminary data.</text>
</comment>
<dbReference type="PANTHER" id="PTHR34220">
    <property type="entry name" value="SENSOR HISTIDINE KINASE YPDA"/>
    <property type="match status" value="1"/>
</dbReference>